<keyword evidence="2" id="KW-1185">Reference proteome</keyword>
<name>A0A1R3I4B6_COCAP</name>
<dbReference type="EMBL" id="AWWV01010741">
    <property type="protein sequence ID" value="OMO77420.1"/>
    <property type="molecule type" value="Genomic_DNA"/>
</dbReference>
<dbReference type="Gramene" id="OMO77420">
    <property type="protein sequence ID" value="OMO77420"/>
    <property type="gene ID" value="CCACVL1_15018"/>
</dbReference>
<gene>
    <name evidence="1" type="ORF">CCACVL1_15018</name>
</gene>
<reference evidence="1 2" key="1">
    <citation type="submission" date="2013-09" db="EMBL/GenBank/DDBJ databases">
        <title>Corchorus capsularis genome sequencing.</title>
        <authorList>
            <person name="Alam M."/>
            <person name="Haque M.S."/>
            <person name="Islam M.S."/>
            <person name="Emdad E.M."/>
            <person name="Islam M.M."/>
            <person name="Ahmed B."/>
            <person name="Halim A."/>
            <person name="Hossen Q.M.M."/>
            <person name="Hossain M.Z."/>
            <person name="Ahmed R."/>
            <person name="Khan M.M."/>
            <person name="Islam R."/>
            <person name="Rashid M.M."/>
            <person name="Khan S.A."/>
            <person name="Rahman M.S."/>
            <person name="Alam M."/>
        </authorList>
    </citation>
    <scope>NUCLEOTIDE SEQUENCE [LARGE SCALE GENOMIC DNA]</scope>
    <source>
        <strain evidence="2">cv. CVL-1</strain>
        <tissue evidence="1">Whole seedling</tissue>
    </source>
</reference>
<organism evidence="1 2">
    <name type="scientific">Corchorus capsularis</name>
    <name type="common">Jute</name>
    <dbReference type="NCBI Taxonomy" id="210143"/>
    <lineage>
        <taxon>Eukaryota</taxon>
        <taxon>Viridiplantae</taxon>
        <taxon>Streptophyta</taxon>
        <taxon>Embryophyta</taxon>
        <taxon>Tracheophyta</taxon>
        <taxon>Spermatophyta</taxon>
        <taxon>Magnoliopsida</taxon>
        <taxon>eudicotyledons</taxon>
        <taxon>Gunneridae</taxon>
        <taxon>Pentapetalae</taxon>
        <taxon>rosids</taxon>
        <taxon>malvids</taxon>
        <taxon>Malvales</taxon>
        <taxon>Malvaceae</taxon>
        <taxon>Grewioideae</taxon>
        <taxon>Apeibeae</taxon>
        <taxon>Corchorus</taxon>
    </lineage>
</organism>
<evidence type="ECO:0000313" key="1">
    <source>
        <dbReference type="EMBL" id="OMO77420.1"/>
    </source>
</evidence>
<dbReference type="AlphaFoldDB" id="A0A1R3I4B6"/>
<evidence type="ECO:0000313" key="2">
    <source>
        <dbReference type="Proteomes" id="UP000188268"/>
    </source>
</evidence>
<feature type="non-terminal residue" evidence="1">
    <location>
        <position position="1"/>
    </location>
</feature>
<accession>A0A1R3I4B6</accession>
<dbReference type="Proteomes" id="UP000188268">
    <property type="component" value="Unassembled WGS sequence"/>
</dbReference>
<protein>
    <submittedName>
        <fullName evidence="1">Uncharacterized protein</fullName>
    </submittedName>
</protein>
<sequence length="21" mass="2308">SGRPCPPVLPFQMLTTFEADT</sequence>
<comment type="caution">
    <text evidence="1">The sequence shown here is derived from an EMBL/GenBank/DDBJ whole genome shotgun (WGS) entry which is preliminary data.</text>
</comment>
<proteinExistence type="predicted"/>